<organism evidence="4">
    <name type="scientific">Anisakis simplex</name>
    <name type="common">Herring worm</name>
    <dbReference type="NCBI Taxonomy" id="6269"/>
    <lineage>
        <taxon>Eukaryota</taxon>
        <taxon>Metazoa</taxon>
        <taxon>Ecdysozoa</taxon>
        <taxon>Nematoda</taxon>
        <taxon>Chromadorea</taxon>
        <taxon>Rhabditida</taxon>
        <taxon>Spirurina</taxon>
        <taxon>Ascaridomorpha</taxon>
        <taxon>Ascaridoidea</taxon>
        <taxon>Anisakidae</taxon>
        <taxon>Anisakis</taxon>
        <taxon>Anisakis simplex complex</taxon>
    </lineage>
</organism>
<dbReference type="PANTHER" id="PTHR43201">
    <property type="entry name" value="ACYL-COA SYNTHETASE"/>
    <property type="match status" value="1"/>
</dbReference>
<dbReference type="GO" id="GO:0031956">
    <property type="term" value="F:medium-chain fatty acid-CoA ligase activity"/>
    <property type="evidence" value="ECO:0007669"/>
    <property type="project" value="TreeGrafter"/>
</dbReference>
<dbReference type="Pfam" id="PF13193">
    <property type="entry name" value="AMP-binding_C"/>
    <property type="match status" value="1"/>
</dbReference>
<keyword evidence="2" id="KW-0436">Ligase</keyword>
<dbReference type="AlphaFoldDB" id="A0A0M3KEX6"/>
<evidence type="ECO:0000313" key="4">
    <source>
        <dbReference type="WBParaSite" id="ASIM_0001953501-mRNA-1"/>
    </source>
</evidence>
<accession>A0A0M3KEX6</accession>
<dbReference type="SUPFAM" id="SSF56801">
    <property type="entry name" value="Acetyl-CoA synthetase-like"/>
    <property type="match status" value="1"/>
</dbReference>
<evidence type="ECO:0000256" key="2">
    <source>
        <dbReference type="ARBA" id="ARBA00022598"/>
    </source>
</evidence>
<evidence type="ECO:0000259" key="3">
    <source>
        <dbReference type="Pfam" id="PF13193"/>
    </source>
</evidence>
<name>A0A0M3KEX6_ANISI</name>
<dbReference type="GO" id="GO:0006631">
    <property type="term" value="P:fatty acid metabolic process"/>
    <property type="evidence" value="ECO:0007669"/>
    <property type="project" value="TreeGrafter"/>
</dbReference>
<dbReference type="InterPro" id="IPR045851">
    <property type="entry name" value="AMP-bd_C_sf"/>
</dbReference>
<reference evidence="4" key="1">
    <citation type="submission" date="2017-02" db="UniProtKB">
        <authorList>
            <consortium name="WormBaseParasite"/>
        </authorList>
    </citation>
    <scope>IDENTIFICATION</scope>
</reference>
<dbReference type="InterPro" id="IPR025110">
    <property type="entry name" value="AMP-bd_C"/>
</dbReference>
<comment type="similarity">
    <text evidence="1">Belongs to the ATP-dependent AMP-binding enzyme family.</text>
</comment>
<proteinExistence type="inferred from homology"/>
<dbReference type="WBParaSite" id="ASIM_0001953501-mRNA-1">
    <property type="protein sequence ID" value="ASIM_0001953501-mRNA-1"/>
    <property type="gene ID" value="ASIM_0001953501"/>
</dbReference>
<evidence type="ECO:0000256" key="1">
    <source>
        <dbReference type="ARBA" id="ARBA00006432"/>
    </source>
</evidence>
<dbReference type="PANTHER" id="PTHR43201:SF5">
    <property type="entry name" value="MEDIUM-CHAIN ACYL-COA LIGASE ACSF2, MITOCHONDRIAL"/>
    <property type="match status" value="1"/>
</dbReference>
<dbReference type="Gene3D" id="3.30.300.30">
    <property type="match status" value="1"/>
</dbReference>
<protein>
    <submittedName>
        <fullName evidence="4">Acyl-CoA synthetase family member 2, mitochondrial (inferred by orthology to a human protein)</fullName>
    </submittedName>
</protein>
<sequence>LQIVGVPDERYGEVVCAWIRLSEAAKNVTEKDIQDFCKGRIAHFKIPKYILFKKENEFPLTVSGKVKKYEIREQSKIELGLQQVKPRVDHFNGDWTFEVQSERHTEKENKFSGSENVFNVVATNSVVS</sequence>
<feature type="domain" description="AMP-binding enzyme C-terminal" evidence="3">
    <location>
        <begin position="3"/>
        <end position="65"/>
    </location>
</feature>